<organism evidence="2 3">
    <name type="scientific">Sphaerobolus stellatus (strain SS14)</name>
    <dbReference type="NCBI Taxonomy" id="990650"/>
    <lineage>
        <taxon>Eukaryota</taxon>
        <taxon>Fungi</taxon>
        <taxon>Dikarya</taxon>
        <taxon>Basidiomycota</taxon>
        <taxon>Agaricomycotina</taxon>
        <taxon>Agaricomycetes</taxon>
        <taxon>Phallomycetidae</taxon>
        <taxon>Geastrales</taxon>
        <taxon>Sphaerobolaceae</taxon>
        <taxon>Sphaerobolus</taxon>
    </lineage>
</organism>
<dbReference type="Proteomes" id="UP000054279">
    <property type="component" value="Unassembled WGS sequence"/>
</dbReference>
<dbReference type="Pfam" id="PF20149">
    <property type="entry name" value="DUF6532"/>
    <property type="match status" value="1"/>
</dbReference>
<proteinExistence type="predicted"/>
<dbReference type="HOGENOM" id="CLU_038181_0_1_1"/>
<dbReference type="EMBL" id="KN837121">
    <property type="protein sequence ID" value="KIJ43711.1"/>
    <property type="molecule type" value="Genomic_DNA"/>
</dbReference>
<sequence>MEYTFPEELGDSLSEWAKECWDNACKRCNLTFLSHPFKIEKRTSTIRGCIKDKAVSCVAPSYDFRDPNSDDDIEFNKQLAKTLLKNFTFIYADMDTPNGIKYSAAFNPMPDETIALIFTAVQFVITQWASSGVYDPKDVFCEATWHPVYKSHLEGLEKWRCINDKTTKALARHKQRLFDIESRVAGFQLKCEGDVALDDDALARAAAALED</sequence>
<reference evidence="2 3" key="1">
    <citation type="submission" date="2014-06" db="EMBL/GenBank/DDBJ databases">
        <title>Evolutionary Origins and Diversification of the Mycorrhizal Mutualists.</title>
        <authorList>
            <consortium name="DOE Joint Genome Institute"/>
            <consortium name="Mycorrhizal Genomics Consortium"/>
            <person name="Kohler A."/>
            <person name="Kuo A."/>
            <person name="Nagy L.G."/>
            <person name="Floudas D."/>
            <person name="Copeland A."/>
            <person name="Barry K.W."/>
            <person name="Cichocki N."/>
            <person name="Veneault-Fourrey C."/>
            <person name="LaButti K."/>
            <person name="Lindquist E.A."/>
            <person name="Lipzen A."/>
            <person name="Lundell T."/>
            <person name="Morin E."/>
            <person name="Murat C."/>
            <person name="Riley R."/>
            <person name="Ohm R."/>
            <person name="Sun H."/>
            <person name="Tunlid A."/>
            <person name="Henrissat B."/>
            <person name="Grigoriev I.V."/>
            <person name="Hibbett D.S."/>
            <person name="Martin F."/>
        </authorList>
    </citation>
    <scope>NUCLEOTIDE SEQUENCE [LARGE SCALE GENOMIC DNA]</scope>
    <source>
        <strain evidence="2 3">SS14</strain>
    </source>
</reference>
<dbReference type="InterPro" id="IPR045341">
    <property type="entry name" value="DUF6532"/>
</dbReference>
<dbReference type="AlphaFoldDB" id="A0A0C9VYW0"/>
<name>A0A0C9VYW0_SPHS4</name>
<dbReference type="OrthoDB" id="2751838at2759"/>
<evidence type="ECO:0000313" key="2">
    <source>
        <dbReference type="EMBL" id="KIJ43711.1"/>
    </source>
</evidence>
<keyword evidence="3" id="KW-1185">Reference proteome</keyword>
<evidence type="ECO:0000259" key="1">
    <source>
        <dbReference type="Pfam" id="PF20149"/>
    </source>
</evidence>
<gene>
    <name evidence="2" type="ORF">M422DRAFT_252955</name>
</gene>
<protein>
    <recommendedName>
        <fullName evidence="1">DUF6532 domain-containing protein</fullName>
    </recommendedName>
</protein>
<accession>A0A0C9VYW0</accession>
<evidence type="ECO:0000313" key="3">
    <source>
        <dbReference type="Proteomes" id="UP000054279"/>
    </source>
</evidence>
<feature type="domain" description="DUF6532" evidence="1">
    <location>
        <begin position="98"/>
        <end position="159"/>
    </location>
</feature>